<dbReference type="SUPFAM" id="SSF51338">
    <property type="entry name" value="Composite domain of metallo-dependent hydrolases"/>
    <property type="match status" value="1"/>
</dbReference>
<dbReference type="InterPro" id="IPR032466">
    <property type="entry name" value="Metal_Hydrolase"/>
</dbReference>
<dbReference type="InterPro" id="IPR006680">
    <property type="entry name" value="Amidohydro-rel"/>
</dbReference>
<organism evidence="2 3">
    <name type="scientific">Subtercola boreus</name>
    <dbReference type="NCBI Taxonomy" id="120213"/>
    <lineage>
        <taxon>Bacteria</taxon>
        <taxon>Bacillati</taxon>
        <taxon>Actinomycetota</taxon>
        <taxon>Actinomycetes</taxon>
        <taxon>Micrococcales</taxon>
        <taxon>Microbacteriaceae</taxon>
        <taxon>Subtercola</taxon>
    </lineage>
</organism>
<dbReference type="RefSeq" id="WP_116414248.1">
    <property type="nucleotide sequence ID" value="NZ_NBWZ01000001.1"/>
</dbReference>
<accession>A0A3E0VH98</accession>
<dbReference type="Proteomes" id="UP000256486">
    <property type="component" value="Unassembled WGS sequence"/>
</dbReference>
<dbReference type="EMBL" id="NBWZ01000001">
    <property type="protein sequence ID" value="RFA08848.1"/>
    <property type="molecule type" value="Genomic_DNA"/>
</dbReference>
<dbReference type="AlphaFoldDB" id="A0A3E0VH98"/>
<evidence type="ECO:0000259" key="1">
    <source>
        <dbReference type="Pfam" id="PF01979"/>
    </source>
</evidence>
<sequence length="358" mass="36157">MSFTITDAALFDGLELLPGRYDVRIEDAAVVSVDAAGSVAPLGDVVEATGRTLAPGLIDGHVHFLQPADFPALLAGGVTSAADMASWPPEHVEQLRSVSGGLQFTTPGAPLIGPAGPHSHMPGLGEAVIDSPEAARRVVAARVAQGVDYIKLVLEAEGRGGPEPDAARAAVEAAHAAGLRAIAHASSVGAIDLAVEIGVDILTHAPLDGAVGGETIARIVRDGIVVVPTLIMMRTTAERRAVPPAYGNAKAFVTAIHEAGATIVVGSDANSAPGAPAAVAHSSGARDELALLVNAGLSPTEALRAATSRSAELFGFEGRGVIRPGSVADLLLVHGDPTTNIADIGDISGVWLAGKRVP</sequence>
<dbReference type="InterPro" id="IPR011059">
    <property type="entry name" value="Metal-dep_hydrolase_composite"/>
</dbReference>
<evidence type="ECO:0000313" key="2">
    <source>
        <dbReference type="EMBL" id="RFA08848.1"/>
    </source>
</evidence>
<proteinExistence type="predicted"/>
<comment type="caution">
    <text evidence="2">The sequence shown here is derived from an EMBL/GenBank/DDBJ whole genome shotgun (WGS) entry which is preliminary data.</text>
</comment>
<dbReference type="Pfam" id="PF01979">
    <property type="entry name" value="Amidohydro_1"/>
    <property type="match status" value="1"/>
</dbReference>
<dbReference type="PANTHER" id="PTHR43135">
    <property type="entry name" value="ALPHA-D-RIBOSE 1-METHYLPHOSPHONATE 5-TRIPHOSPHATE DIPHOSPHATASE"/>
    <property type="match status" value="1"/>
</dbReference>
<evidence type="ECO:0000313" key="3">
    <source>
        <dbReference type="Proteomes" id="UP000256486"/>
    </source>
</evidence>
<gene>
    <name evidence="2" type="ORF">B7R54_06125</name>
</gene>
<dbReference type="Gene3D" id="2.30.40.10">
    <property type="entry name" value="Urease, subunit C, domain 1"/>
    <property type="match status" value="2"/>
</dbReference>
<keyword evidence="3" id="KW-1185">Reference proteome</keyword>
<protein>
    <recommendedName>
        <fullName evidence="1">Amidohydrolase-related domain-containing protein</fullName>
    </recommendedName>
</protein>
<dbReference type="PANTHER" id="PTHR43135:SF3">
    <property type="entry name" value="ALPHA-D-RIBOSE 1-METHYLPHOSPHONATE 5-TRIPHOSPHATE DIPHOSPHATASE"/>
    <property type="match status" value="1"/>
</dbReference>
<reference evidence="2 3" key="1">
    <citation type="submission" date="2017-04" db="EMBL/GenBank/DDBJ databases">
        <title>Comparative genome analysis of Subtercola boreus.</title>
        <authorList>
            <person name="Cho Y.-J."/>
            <person name="Cho A."/>
            <person name="Kim O.-S."/>
            <person name="Lee J.-I."/>
        </authorList>
    </citation>
    <scope>NUCLEOTIDE SEQUENCE [LARGE SCALE GENOMIC DNA]</scope>
    <source>
        <strain evidence="2 3">K300</strain>
    </source>
</reference>
<name>A0A3E0VH98_9MICO</name>
<dbReference type="GO" id="GO:0016810">
    <property type="term" value="F:hydrolase activity, acting on carbon-nitrogen (but not peptide) bonds"/>
    <property type="evidence" value="ECO:0007669"/>
    <property type="project" value="InterPro"/>
</dbReference>
<dbReference type="OrthoDB" id="3189065at2"/>
<dbReference type="SUPFAM" id="SSF51556">
    <property type="entry name" value="Metallo-dependent hydrolases"/>
    <property type="match status" value="1"/>
</dbReference>
<dbReference type="InterPro" id="IPR051781">
    <property type="entry name" value="Metallo-dep_Hydrolase"/>
</dbReference>
<dbReference type="Gene3D" id="3.20.20.140">
    <property type="entry name" value="Metal-dependent hydrolases"/>
    <property type="match status" value="1"/>
</dbReference>
<feature type="domain" description="Amidohydrolase-related" evidence="1">
    <location>
        <begin position="53"/>
        <end position="357"/>
    </location>
</feature>